<dbReference type="PANTHER" id="PTHR33705">
    <property type="entry name" value="PHOSPHOCARRIER PROTEIN HPR"/>
    <property type="match status" value="1"/>
</dbReference>
<dbReference type="InterPro" id="IPR000032">
    <property type="entry name" value="HPr-like"/>
</dbReference>
<dbReference type="SUPFAM" id="SSF55594">
    <property type="entry name" value="HPr-like"/>
    <property type="match status" value="1"/>
</dbReference>
<dbReference type="Gene3D" id="3.30.1340.10">
    <property type="entry name" value="HPr-like"/>
    <property type="match status" value="1"/>
</dbReference>
<dbReference type="PROSITE" id="PS51350">
    <property type="entry name" value="PTS_HPR_DOM"/>
    <property type="match status" value="1"/>
</dbReference>
<dbReference type="InterPro" id="IPR035895">
    <property type="entry name" value="HPr-like_sf"/>
</dbReference>
<name>A0A1G5E478_9FIRM</name>
<feature type="domain" description="HPr" evidence="1">
    <location>
        <begin position="1"/>
        <end position="87"/>
    </location>
</feature>
<dbReference type="AlphaFoldDB" id="A0A1G5E478"/>
<dbReference type="NCBIfam" id="TIGR01003">
    <property type="entry name" value="PTS_HPr_family"/>
    <property type="match status" value="1"/>
</dbReference>
<proteinExistence type="predicted"/>
<reference evidence="3" key="1">
    <citation type="submission" date="2016-10" db="EMBL/GenBank/DDBJ databases">
        <authorList>
            <person name="Varghese N."/>
            <person name="Submissions S."/>
        </authorList>
    </citation>
    <scope>NUCLEOTIDE SEQUENCE [LARGE SCALE GENOMIC DNA]</scope>
    <source>
        <strain evidence="3">XBD2006</strain>
    </source>
</reference>
<dbReference type="InterPro" id="IPR050399">
    <property type="entry name" value="HPr"/>
</dbReference>
<evidence type="ECO:0000313" key="2">
    <source>
        <dbReference type="EMBL" id="SCY21695.1"/>
    </source>
</evidence>
<dbReference type="OrthoDB" id="9809047at2"/>
<keyword evidence="3" id="KW-1185">Reference proteome</keyword>
<evidence type="ECO:0000313" key="3">
    <source>
        <dbReference type="Proteomes" id="UP000183047"/>
    </source>
</evidence>
<evidence type="ECO:0000259" key="1">
    <source>
        <dbReference type="PROSITE" id="PS51350"/>
    </source>
</evidence>
<gene>
    <name evidence="2" type="ORF">SAMN02910451_01774</name>
</gene>
<organism evidence="2 3">
    <name type="scientific">Butyrivibrio hungatei</name>
    <dbReference type="NCBI Taxonomy" id="185008"/>
    <lineage>
        <taxon>Bacteria</taxon>
        <taxon>Bacillati</taxon>
        <taxon>Bacillota</taxon>
        <taxon>Clostridia</taxon>
        <taxon>Lachnospirales</taxon>
        <taxon>Lachnospiraceae</taxon>
        <taxon>Butyrivibrio</taxon>
    </lineage>
</organism>
<accession>A0A1G5E478</accession>
<dbReference type="EMBL" id="FMUR01000010">
    <property type="protein sequence ID" value="SCY21695.1"/>
    <property type="molecule type" value="Genomic_DNA"/>
</dbReference>
<dbReference type="Proteomes" id="UP000183047">
    <property type="component" value="Unassembled WGS sequence"/>
</dbReference>
<dbReference type="PANTHER" id="PTHR33705:SF5">
    <property type="entry name" value="HPR-LIKE PROTEIN CRH"/>
    <property type="match status" value="1"/>
</dbReference>
<dbReference type="CDD" id="cd00367">
    <property type="entry name" value="PTS-HPr_like"/>
    <property type="match status" value="1"/>
</dbReference>
<sequence length="87" mass="9520">MLTKSIEIKLPRGLEARPVAELVQLASKYESTVHIEAQSKKVNAKSIMGMMTLSLNTGEEVTVIAEGSDEESAVADMEMFLHGNKKK</sequence>
<dbReference type="Pfam" id="PF00381">
    <property type="entry name" value="PTS-HPr"/>
    <property type="match status" value="1"/>
</dbReference>
<dbReference type="RefSeq" id="WP_026513510.1">
    <property type="nucleotide sequence ID" value="NZ_FMUR01000010.1"/>
</dbReference>
<dbReference type="STRING" id="185008.bhn_I0117"/>
<dbReference type="PRINTS" id="PR00107">
    <property type="entry name" value="PHOSPHOCPHPR"/>
</dbReference>
<protein>
    <submittedName>
        <fullName evidence="2">Catabolite repression HPr-like protein</fullName>
    </submittedName>
</protein>